<evidence type="ECO:0000313" key="2">
    <source>
        <dbReference type="Proteomes" id="UP001324380"/>
    </source>
</evidence>
<dbReference type="EMBL" id="CP139558">
    <property type="protein sequence ID" value="WPU91106.1"/>
    <property type="molecule type" value="Genomic_DNA"/>
</dbReference>
<proteinExistence type="predicted"/>
<protein>
    <submittedName>
        <fullName evidence="1">Uncharacterized protein</fullName>
    </submittedName>
</protein>
<dbReference type="Proteomes" id="UP001324380">
    <property type="component" value="Chromosome"/>
</dbReference>
<reference evidence="1 2" key="1">
    <citation type="submission" date="2023-11" db="EMBL/GenBank/DDBJ databases">
        <title>Analysis of the Genomes of Mucilaginibacter gossypii cycad 4 and M. sabulilitoris SNA2: microbes with the potential for plant growth promotion.</title>
        <authorList>
            <person name="Hirsch A.M."/>
            <person name="Humm E."/>
            <person name="Rubbi M."/>
            <person name="Del Vecchio G."/>
            <person name="Ha S.M."/>
            <person name="Pellegrini M."/>
            <person name="Gunsalus R.P."/>
        </authorList>
    </citation>
    <scope>NUCLEOTIDE SEQUENCE [LARGE SCALE GENOMIC DNA]</scope>
    <source>
        <strain evidence="1 2">SNA2</strain>
    </source>
</reference>
<sequence length="181" mass="21346">MKKLLNNIKSWFSKILNILVYYYNKNFVMDEYYVEYHFLATDSDNEYLFPVFLLAKTRKDANILSHKINLELCKQFIMSSVTPPKLNYNKLTNSYYKELYGTHISRNKIVDLNVVTYAFNDIVPDISLTFNENLETSAVNAIDKKEVARKVDTKKFPVRVLKDHNDMLNQHEDYLVIRIGV</sequence>
<evidence type="ECO:0000313" key="1">
    <source>
        <dbReference type="EMBL" id="WPU91106.1"/>
    </source>
</evidence>
<dbReference type="RefSeq" id="WP_321560274.1">
    <property type="nucleotide sequence ID" value="NZ_CP139558.1"/>
</dbReference>
<organism evidence="1 2">
    <name type="scientific">Mucilaginibacter sabulilitoris</name>
    <dbReference type="NCBI Taxonomy" id="1173583"/>
    <lineage>
        <taxon>Bacteria</taxon>
        <taxon>Pseudomonadati</taxon>
        <taxon>Bacteroidota</taxon>
        <taxon>Sphingobacteriia</taxon>
        <taxon>Sphingobacteriales</taxon>
        <taxon>Sphingobacteriaceae</taxon>
        <taxon>Mucilaginibacter</taxon>
    </lineage>
</organism>
<gene>
    <name evidence="1" type="ORF">SNE25_17440</name>
</gene>
<name>A0ABZ0TD16_9SPHI</name>
<accession>A0ABZ0TD16</accession>
<keyword evidence="2" id="KW-1185">Reference proteome</keyword>